<feature type="compositionally biased region" description="Low complexity" evidence="1">
    <location>
        <begin position="477"/>
        <end position="494"/>
    </location>
</feature>
<dbReference type="EMBL" id="MU853338">
    <property type="protein sequence ID" value="KAK4113942.1"/>
    <property type="molecule type" value="Genomic_DNA"/>
</dbReference>
<accession>A0AAN6TGC5</accession>
<reference evidence="2" key="1">
    <citation type="journal article" date="2023" name="Mol. Phylogenet. Evol.">
        <title>Genome-scale phylogeny and comparative genomics of the fungal order Sordariales.</title>
        <authorList>
            <person name="Hensen N."/>
            <person name="Bonometti L."/>
            <person name="Westerberg I."/>
            <person name="Brannstrom I.O."/>
            <person name="Guillou S."/>
            <person name="Cros-Aarteil S."/>
            <person name="Calhoun S."/>
            <person name="Haridas S."/>
            <person name="Kuo A."/>
            <person name="Mondo S."/>
            <person name="Pangilinan J."/>
            <person name="Riley R."/>
            <person name="LaButti K."/>
            <person name="Andreopoulos B."/>
            <person name="Lipzen A."/>
            <person name="Chen C."/>
            <person name="Yan M."/>
            <person name="Daum C."/>
            <person name="Ng V."/>
            <person name="Clum A."/>
            <person name="Steindorff A."/>
            <person name="Ohm R.A."/>
            <person name="Martin F."/>
            <person name="Silar P."/>
            <person name="Natvig D.O."/>
            <person name="Lalanne C."/>
            <person name="Gautier V."/>
            <person name="Ament-Velasquez S.L."/>
            <person name="Kruys A."/>
            <person name="Hutchinson M.I."/>
            <person name="Powell A.J."/>
            <person name="Barry K."/>
            <person name="Miller A.N."/>
            <person name="Grigoriev I.V."/>
            <person name="Debuchy R."/>
            <person name="Gladieux P."/>
            <person name="Hiltunen Thoren M."/>
            <person name="Johannesson H."/>
        </authorList>
    </citation>
    <scope>NUCLEOTIDE SEQUENCE</scope>
    <source>
        <strain evidence="2">CBS 508.74</strain>
    </source>
</reference>
<dbReference type="RefSeq" id="XP_064671512.1">
    <property type="nucleotide sequence ID" value="XM_064810641.1"/>
</dbReference>
<organism evidence="2 3">
    <name type="scientific">Canariomyces notabilis</name>
    <dbReference type="NCBI Taxonomy" id="2074819"/>
    <lineage>
        <taxon>Eukaryota</taxon>
        <taxon>Fungi</taxon>
        <taxon>Dikarya</taxon>
        <taxon>Ascomycota</taxon>
        <taxon>Pezizomycotina</taxon>
        <taxon>Sordariomycetes</taxon>
        <taxon>Sordariomycetidae</taxon>
        <taxon>Sordariales</taxon>
        <taxon>Chaetomiaceae</taxon>
        <taxon>Canariomyces</taxon>
    </lineage>
</organism>
<feature type="region of interest" description="Disordered" evidence="1">
    <location>
        <begin position="189"/>
        <end position="214"/>
    </location>
</feature>
<protein>
    <recommendedName>
        <fullName evidence="4">Developmental regulatory protein wetA</fullName>
    </recommendedName>
</protein>
<feature type="non-terminal residue" evidence="2">
    <location>
        <position position="544"/>
    </location>
</feature>
<dbReference type="GeneID" id="89934766"/>
<comment type="caution">
    <text evidence="2">The sequence shown here is derived from an EMBL/GenBank/DDBJ whole genome shotgun (WGS) entry which is preliminary data.</text>
</comment>
<name>A0AAN6TGC5_9PEZI</name>
<evidence type="ECO:0008006" key="4">
    <source>
        <dbReference type="Google" id="ProtNLM"/>
    </source>
</evidence>
<feature type="compositionally biased region" description="Polar residues" evidence="1">
    <location>
        <begin position="511"/>
        <end position="521"/>
    </location>
</feature>
<keyword evidence="3" id="KW-1185">Reference proteome</keyword>
<evidence type="ECO:0000313" key="2">
    <source>
        <dbReference type="EMBL" id="KAK4113942.1"/>
    </source>
</evidence>
<gene>
    <name evidence="2" type="ORF">N656DRAFT_690074</name>
</gene>
<evidence type="ECO:0000313" key="3">
    <source>
        <dbReference type="Proteomes" id="UP001302812"/>
    </source>
</evidence>
<dbReference type="AlphaFoldDB" id="A0AAN6TGC5"/>
<dbReference type="Proteomes" id="UP001302812">
    <property type="component" value="Unassembled WGS sequence"/>
</dbReference>
<feature type="region of interest" description="Disordered" evidence="1">
    <location>
        <begin position="149"/>
        <end position="172"/>
    </location>
</feature>
<proteinExistence type="predicted"/>
<sequence length="544" mass="57346">MAGIDGMAFTASGLPLPANKENGTFCWQDMANEAGSTDFFDQYVELGDSDAESRGEGVGRLGQYYGASELTISPHPPAGHVPPADEVGPVAGIVPNPQGRLLPAGAIDAGSTASLTTYPTPSTAKFPRPRPEQNPLHRGISSMAGFSGQETKLEQPAPPIGLGEARSAGGSISDSELLRLEGLSMRSPRVQMHPSASVPATPPSQSPSPRKAGRLHEFCSKIRSKAAALPGKRQQPEAKAKSDSLSPLEIPIINSKAGFVNGFLDDPFIPDGLPGTQFVQPFQAGSTLPQTPLQTPLLDSIPVWQMPLSAPNNKPLWVPDSSQYFVGANSATNNNWWEPPADVMDTDPPSIPLPLSYPAATNARNASLNLANALNNQQSFEYPAPPGTENGSFTSGGLMIHMPQPRAGPSPVLYNDSASQGLTRTDQHHRRPKPRAPSSGARHHHYNANGTGFSPRKARAASGSSRGFEPNSPSPTTPSQAPGAGTTGTTAIATSYPPTSPSIGRLHRRSASMQTLSQTGLPSEPPTAIRKRRSWTGRRTTTSS</sequence>
<evidence type="ECO:0000256" key="1">
    <source>
        <dbReference type="SAM" id="MobiDB-lite"/>
    </source>
</evidence>
<feature type="region of interest" description="Disordered" evidence="1">
    <location>
        <begin position="379"/>
        <end position="544"/>
    </location>
</feature>
<reference evidence="2" key="2">
    <citation type="submission" date="2023-05" db="EMBL/GenBank/DDBJ databases">
        <authorList>
            <consortium name="Lawrence Berkeley National Laboratory"/>
            <person name="Steindorff A."/>
            <person name="Hensen N."/>
            <person name="Bonometti L."/>
            <person name="Westerberg I."/>
            <person name="Brannstrom I.O."/>
            <person name="Guillou S."/>
            <person name="Cros-Aarteil S."/>
            <person name="Calhoun S."/>
            <person name="Haridas S."/>
            <person name="Kuo A."/>
            <person name="Mondo S."/>
            <person name="Pangilinan J."/>
            <person name="Riley R."/>
            <person name="Labutti K."/>
            <person name="Andreopoulos B."/>
            <person name="Lipzen A."/>
            <person name="Chen C."/>
            <person name="Yanf M."/>
            <person name="Daum C."/>
            <person name="Ng V."/>
            <person name="Clum A."/>
            <person name="Ohm R."/>
            <person name="Martin F."/>
            <person name="Silar P."/>
            <person name="Natvig D."/>
            <person name="Lalanne C."/>
            <person name="Gautier V."/>
            <person name="Ament-Velasquez S.L."/>
            <person name="Kruys A."/>
            <person name="Hutchinson M.I."/>
            <person name="Powell A.J."/>
            <person name="Barry K."/>
            <person name="Miller A.N."/>
            <person name="Grigoriev I.V."/>
            <person name="Debuchy R."/>
            <person name="Gladieux P."/>
            <person name="Thoren M.H."/>
            <person name="Johannesson H."/>
        </authorList>
    </citation>
    <scope>NUCLEOTIDE SEQUENCE</scope>
    <source>
        <strain evidence="2">CBS 508.74</strain>
    </source>
</reference>